<evidence type="ECO:0000256" key="2">
    <source>
        <dbReference type="ARBA" id="ARBA00022737"/>
    </source>
</evidence>
<dbReference type="SMART" id="SM00320">
    <property type="entry name" value="WD40"/>
    <property type="match status" value="5"/>
</dbReference>
<name>A0A0D0WXG2_9ACTN</name>
<dbReference type="PROSITE" id="PS50082">
    <property type="entry name" value="WD_REPEATS_2"/>
    <property type="match status" value="2"/>
</dbReference>
<gene>
    <name evidence="5" type="ORF">TK50_31895</name>
</gene>
<sequence length="516" mass="53135">MVRLLLTVVATLLLLVVVRWSQPDALRVDGFWSLATVALVTATGAALTLRLSRVLFTRLAPWVRGVLSTAVAFVLLASFTGDFGPVVIVGAVLLALSLLFSLLRGGTLRAEPFPPDMLAVGRLAGRFAVPALWYLAAVAVVPGVQSAQRWPGALLGGVVAGGTLVTGAVLAFTRPWHAAVTPVTADGAVRAAYGGLGHLVGIGDPHTGADLRVMGSSGVLLDLAGFLPDPTPDAVRRQAGRLTPGLVRALCAVETPQRTLLASAGYGEAVHLWDPATGKAVRALAGHLAPVNALCAVPVDGTALLASGGGERGVRIWDPEAGRQVRMIGRGVRAGVQALCTVARDDGGRALLAAAYTDGGIRVWDPADGRPILQIAAHSSSVNALCAGTVDGAGWLASAANDGTVRLWDLVTGKALGSFDDSSPRYALCPVELDGEVLVAAAGDGVGISLFDPATKTRRGSLGTGPVLQMLLNPRPTGWIRSMCQVGSGDDAFLMFAGYDRAVGQIRLRPALQALA</sequence>
<feature type="transmembrane region" description="Helical" evidence="4">
    <location>
        <begin position="61"/>
        <end position="79"/>
    </location>
</feature>
<evidence type="ECO:0000313" key="6">
    <source>
        <dbReference type="Proteomes" id="UP000032254"/>
    </source>
</evidence>
<reference evidence="5 6" key="1">
    <citation type="submission" date="2015-01" db="EMBL/GenBank/DDBJ databases">
        <title>Sequencing and annotation of Micromonospora carbonacea strain JXNU-1 genome.</title>
        <authorList>
            <person name="Long Z."/>
            <person name="Huang Y."/>
            <person name="Jiang Y."/>
        </authorList>
    </citation>
    <scope>NUCLEOTIDE SEQUENCE [LARGE SCALE GENOMIC DNA]</scope>
    <source>
        <strain evidence="5 6">JXNU-1</strain>
    </source>
</reference>
<dbReference type="PROSITE" id="PS50294">
    <property type="entry name" value="WD_REPEATS_REGION"/>
    <property type="match status" value="1"/>
</dbReference>
<dbReference type="SUPFAM" id="SSF50978">
    <property type="entry name" value="WD40 repeat-like"/>
    <property type="match status" value="1"/>
</dbReference>
<feature type="repeat" description="WD" evidence="3">
    <location>
        <begin position="284"/>
        <end position="327"/>
    </location>
</feature>
<comment type="caution">
    <text evidence="5">The sequence shown here is derived from an EMBL/GenBank/DDBJ whole genome shotgun (WGS) entry which is preliminary data.</text>
</comment>
<evidence type="ECO:0000313" key="5">
    <source>
        <dbReference type="EMBL" id="KIR62015.1"/>
    </source>
</evidence>
<dbReference type="PANTHER" id="PTHR19879">
    <property type="entry name" value="TRANSCRIPTION INITIATION FACTOR TFIID"/>
    <property type="match status" value="1"/>
</dbReference>
<dbReference type="InterPro" id="IPR001680">
    <property type="entry name" value="WD40_rpt"/>
</dbReference>
<keyword evidence="4" id="KW-0472">Membrane</keyword>
<accession>A0A0D0WXG2</accession>
<dbReference type="OrthoDB" id="414967at2"/>
<dbReference type="GeneID" id="301308604"/>
<evidence type="ECO:0000256" key="3">
    <source>
        <dbReference type="PROSITE-ProRule" id="PRU00221"/>
    </source>
</evidence>
<feature type="transmembrane region" description="Helical" evidence="4">
    <location>
        <begin position="123"/>
        <end position="144"/>
    </location>
</feature>
<dbReference type="InterPro" id="IPR019775">
    <property type="entry name" value="WD40_repeat_CS"/>
</dbReference>
<dbReference type="Proteomes" id="UP000032254">
    <property type="component" value="Unassembled WGS sequence"/>
</dbReference>
<keyword evidence="6" id="KW-1185">Reference proteome</keyword>
<keyword evidence="2" id="KW-0677">Repeat</keyword>
<dbReference type="InterPro" id="IPR036322">
    <property type="entry name" value="WD40_repeat_dom_sf"/>
</dbReference>
<dbReference type="AlphaFoldDB" id="A0A0D0WXG2"/>
<feature type="transmembrane region" description="Helical" evidence="4">
    <location>
        <begin position="150"/>
        <end position="172"/>
    </location>
</feature>
<dbReference type="Pfam" id="PF00400">
    <property type="entry name" value="WD40"/>
    <property type="match status" value="2"/>
</dbReference>
<protein>
    <submittedName>
        <fullName evidence="5">Uncharacterized protein</fullName>
    </submittedName>
</protein>
<keyword evidence="4" id="KW-1133">Transmembrane helix</keyword>
<dbReference type="PANTHER" id="PTHR19879:SF9">
    <property type="entry name" value="TRANSCRIPTION INITIATION FACTOR TFIID SUBUNIT 5"/>
    <property type="match status" value="1"/>
</dbReference>
<feature type="transmembrane region" description="Helical" evidence="4">
    <location>
        <begin position="85"/>
        <end position="103"/>
    </location>
</feature>
<evidence type="ECO:0000256" key="4">
    <source>
        <dbReference type="SAM" id="Phobius"/>
    </source>
</evidence>
<keyword evidence="4" id="KW-0812">Transmembrane</keyword>
<evidence type="ECO:0000256" key="1">
    <source>
        <dbReference type="ARBA" id="ARBA00022574"/>
    </source>
</evidence>
<organism evidence="5 6">
    <name type="scientific">Micromonospora haikouensis</name>
    <dbReference type="NCBI Taxonomy" id="686309"/>
    <lineage>
        <taxon>Bacteria</taxon>
        <taxon>Bacillati</taxon>
        <taxon>Actinomycetota</taxon>
        <taxon>Actinomycetes</taxon>
        <taxon>Micromonosporales</taxon>
        <taxon>Micromonosporaceae</taxon>
        <taxon>Micromonospora</taxon>
    </lineage>
</organism>
<feature type="repeat" description="WD" evidence="3">
    <location>
        <begin position="375"/>
        <end position="418"/>
    </location>
</feature>
<dbReference type="RefSeq" id="WP_043969214.1">
    <property type="nucleotide sequence ID" value="NZ_JXSX01000003.1"/>
</dbReference>
<dbReference type="InterPro" id="IPR015943">
    <property type="entry name" value="WD40/YVTN_repeat-like_dom_sf"/>
</dbReference>
<keyword evidence="1 3" id="KW-0853">WD repeat</keyword>
<dbReference type="Gene3D" id="2.130.10.10">
    <property type="entry name" value="YVTN repeat-like/Quinoprotein amine dehydrogenase"/>
    <property type="match status" value="1"/>
</dbReference>
<dbReference type="PATRIC" id="fig|47853.6.peg.6685"/>
<dbReference type="EMBL" id="JXSX01000003">
    <property type="protein sequence ID" value="KIR62015.1"/>
    <property type="molecule type" value="Genomic_DNA"/>
</dbReference>
<dbReference type="PROSITE" id="PS00678">
    <property type="entry name" value="WD_REPEATS_1"/>
    <property type="match status" value="1"/>
</dbReference>
<proteinExistence type="predicted"/>
<feature type="transmembrane region" description="Helical" evidence="4">
    <location>
        <begin position="31"/>
        <end position="49"/>
    </location>
</feature>